<organism evidence="2 3">
    <name type="scientific">Mollisia scopiformis</name>
    <name type="common">Conifer needle endophyte fungus</name>
    <name type="synonym">Phialocephala scopiformis</name>
    <dbReference type="NCBI Taxonomy" id="149040"/>
    <lineage>
        <taxon>Eukaryota</taxon>
        <taxon>Fungi</taxon>
        <taxon>Dikarya</taxon>
        <taxon>Ascomycota</taxon>
        <taxon>Pezizomycotina</taxon>
        <taxon>Leotiomycetes</taxon>
        <taxon>Helotiales</taxon>
        <taxon>Mollisiaceae</taxon>
        <taxon>Mollisia</taxon>
    </lineage>
</organism>
<name>A0A194XLR7_MOLSC</name>
<keyword evidence="3" id="KW-1185">Reference proteome</keyword>
<dbReference type="EMBL" id="KQ947408">
    <property type="protein sequence ID" value="KUJ21123.1"/>
    <property type="molecule type" value="Genomic_DNA"/>
</dbReference>
<keyword evidence="1" id="KW-0812">Transmembrane</keyword>
<dbReference type="RefSeq" id="XP_018075478.1">
    <property type="nucleotide sequence ID" value="XM_018207447.1"/>
</dbReference>
<accession>A0A194XLR7</accession>
<keyword evidence="1" id="KW-0472">Membrane</keyword>
<dbReference type="GeneID" id="28817173"/>
<dbReference type="Proteomes" id="UP000070700">
    <property type="component" value="Unassembled WGS sequence"/>
</dbReference>
<dbReference type="AlphaFoldDB" id="A0A194XLR7"/>
<evidence type="ECO:0000256" key="1">
    <source>
        <dbReference type="SAM" id="Phobius"/>
    </source>
</evidence>
<feature type="transmembrane region" description="Helical" evidence="1">
    <location>
        <begin position="39"/>
        <end position="60"/>
    </location>
</feature>
<sequence length="104" mass="11899">MPSRFPLESHDNVSPTHLDPPCLFSAYASIDRFLPDPNVFSILTTLFLIINIPTGTRAYLALRSFLFDDVSQLYTSPFSHRRAITTNDHTSRLTRNYDFESDTT</sequence>
<keyword evidence="1" id="KW-1133">Transmembrane helix</keyword>
<reference evidence="2 3" key="1">
    <citation type="submission" date="2015-10" db="EMBL/GenBank/DDBJ databases">
        <title>Full genome of DAOMC 229536 Phialocephala scopiformis, a fungal endophyte of spruce producing the potent anti-insectan compound rugulosin.</title>
        <authorList>
            <consortium name="DOE Joint Genome Institute"/>
            <person name="Walker A.K."/>
            <person name="Frasz S.L."/>
            <person name="Seifert K.A."/>
            <person name="Miller J.D."/>
            <person name="Mondo S.J."/>
            <person name="Labutti K."/>
            <person name="Lipzen A."/>
            <person name="Dockter R."/>
            <person name="Kennedy M."/>
            <person name="Grigoriev I.V."/>
            <person name="Spatafora J.W."/>
        </authorList>
    </citation>
    <scope>NUCLEOTIDE SEQUENCE [LARGE SCALE GENOMIC DNA]</scope>
    <source>
        <strain evidence="2 3">CBS 120377</strain>
    </source>
</reference>
<proteinExistence type="predicted"/>
<evidence type="ECO:0000313" key="3">
    <source>
        <dbReference type="Proteomes" id="UP000070700"/>
    </source>
</evidence>
<gene>
    <name evidence="2" type="ORF">LY89DRAFT_427335</name>
</gene>
<dbReference type="KEGG" id="psco:LY89DRAFT_427335"/>
<evidence type="ECO:0000313" key="2">
    <source>
        <dbReference type="EMBL" id="KUJ21123.1"/>
    </source>
</evidence>
<dbReference type="InParanoid" id="A0A194XLR7"/>
<protein>
    <submittedName>
        <fullName evidence="2">Uncharacterized protein</fullName>
    </submittedName>
</protein>